<reference evidence="1 2" key="1">
    <citation type="submission" date="2019-07" db="EMBL/GenBank/DDBJ databases">
        <title>Genomic Encyclopedia of Archaeal and Bacterial Type Strains, Phase II (KMG-II): from individual species to whole genera.</title>
        <authorList>
            <person name="Goeker M."/>
        </authorList>
    </citation>
    <scope>NUCLEOTIDE SEQUENCE [LARGE SCALE GENOMIC DNA]</scope>
    <source>
        <strain evidence="1 2">ATCC BAA-1139</strain>
    </source>
</reference>
<dbReference type="EMBL" id="VLLN01000001">
    <property type="protein sequence ID" value="TWJ33591.1"/>
    <property type="molecule type" value="Genomic_DNA"/>
</dbReference>
<name>A0A562WTG2_9BACT</name>
<evidence type="ECO:0000313" key="1">
    <source>
        <dbReference type="EMBL" id="TWJ33591.1"/>
    </source>
</evidence>
<protein>
    <recommendedName>
        <fullName evidence="3">Outer membrane protein with beta-barrel domain</fullName>
    </recommendedName>
</protein>
<sequence length="345" mass="38589">MGSGCKRVGRIYTVGMNLNSLAGGFAACALISMATCRAQAQELHGFGGIMQHTDTDDSSYSWQLEYREGLGEHFAYSISYLNEGHVAGHHRDGHMAQLWTRTNLMDRRLSLAAGIGPFRYFDTTAAKAGASYENDHGWGVTMSLAATWYTADRWLFQLRTNFVETTSSIDTISTLIGIGYQLEAPPTPGPLRSASPRRWKTTENELTVFLGRTIVNSFSSEHSVAAAVEYRRGLWRYVDWTVGWLFEGDNRLSRRNGLTTQLWATRAVLDDRLSLGIGVGPYINVDHYRNPLQTSERTRAISGIVTLTASYRLAPDWALRSSWNRIVTSYNRDTDMILGGVGYRF</sequence>
<evidence type="ECO:0008006" key="3">
    <source>
        <dbReference type="Google" id="ProtNLM"/>
    </source>
</evidence>
<proteinExistence type="predicted"/>
<dbReference type="Proteomes" id="UP000319449">
    <property type="component" value="Unassembled WGS sequence"/>
</dbReference>
<dbReference type="PROSITE" id="PS51257">
    <property type="entry name" value="PROKAR_LIPOPROTEIN"/>
    <property type="match status" value="1"/>
</dbReference>
<evidence type="ECO:0000313" key="2">
    <source>
        <dbReference type="Proteomes" id="UP000319449"/>
    </source>
</evidence>
<dbReference type="AlphaFoldDB" id="A0A562WTG2"/>
<keyword evidence="2" id="KW-1185">Reference proteome</keyword>
<organism evidence="1 2">
    <name type="scientific">Geobacter argillaceus</name>
    <dbReference type="NCBI Taxonomy" id="345631"/>
    <lineage>
        <taxon>Bacteria</taxon>
        <taxon>Pseudomonadati</taxon>
        <taxon>Thermodesulfobacteriota</taxon>
        <taxon>Desulfuromonadia</taxon>
        <taxon>Geobacterales</taxon>
        <taxon>Geobacteraceae</taxon>
        <taxon>Geobacter</taxon>
    </lineage>
</organism>
<gene>
    <name evidence="1" type="ORF">JN12_00268</name>
</gene>
<accession>A0A562WTG2</accession>
<comment type="caution">
    <text evidence="1">The sequence shown here is derived from an EMBL/GenBank/DDBJ whole genome shotgun (WGS) entry which is preliminary data.</text>
</comment>